<dbReference type="Gene3D" id="2.60.120.10">
    <property type="entry name" value="Jelly Rolls"/>
    <property type="match status" value="2"/>
</dbReference>
<evidence type="ECO:0000256" key="4">
    <source>
        <dbReference type="ARBA" id="ARBA00022723"/>
    </source>
</evidence>
<keyword evidence="5 8" id="KW-0862">Zinc</keyword>
<dbReference type="Proteomes" id="UP000571817">
    <property type="component" value="Unassembled WGS sequence"/>
</dbReference>
<keyword evidence="6 10" id="KW-0413">Isomerase</keyword>
<dbReference type="AlphaFoldDB" id="A0A853DGI8"/>
<dbReference type="RefSeq" id="WP_179482927.1">
    <property type="nucleotide sequence ID" value="NZ_JACCFW010000001.1"/>
</dbReference>
<dbReference type="EC" id="5.3.1.8" evidence="3"/>
<dbReference type="PANTHER" id="PTHR10309:SF0">
    <property type="entry name" value="MANNOSE-6-PHOSPHATE ISOMERASE"/>
    <property type="match status" value="1"/>
</dbReference>
<organism evidence="10 11">
    <name type="scientific">Allobranchiibius huperziae</name>
    <dbReference type="NCBI Taxonomy" id="1874116"/>
    <lineage>
        <taxon>Bacteria</taxon>
        <taxon>Bacillati</taxon>
        <taxon>Actinomycetota</taxon>
        <taxon>Actinomycetes</taxon>
        <taxon>Micrococcales</taxon>
        <taxon>Dermacoccaceae</taxon>
        <taxon>Allobranchiibius</taxon>
    </lineage>
</organism>
<feature type="binding site" evidence="8">
    <location>
        <position position="95"/>
    </location>
    <ligand>
        <name>Zn(2+)</name>
        <dbReference type="ChEBI" id="CHEBI:29105"/>
    </ligand>
</feature>
<feature type="domain" description="Phosphomannose isomerase type I catalytic" evidence="9">
    <location>
        <begin position="2"/>
        <end position="131"/>
    </location>
</feature>
<dbReference type="SUPFAM" id="SSF51182">
    <property type="entry name" value="RmlC-like cupins"/>
    <property type="match status" value="1"/>
</dbReference>
<evidence type="ECO:0000256" key="1">
    <source>
        <dbReference type="ARBA" id="ARBA00000757"/>
    </source>
</evidence>
<evidence type="ECO:0000256" key="6">
    <source>
        <dbReference type="ARBA" id="ARBA00023235"/>
    </source>
</evidence>
<dbReference type="GO" id="GO:0005975">
    <property type="term" value="P:carbohydrate metabolic process"/>
    <property type="evidence" value="ECO:0007669"/>
    <property type="project" value="InterPro"/>
</dbReference>
<comment type="cofactor">
    <cofactor evidence="8">
        <name>Zn(2+)</name>
        <dbReference type="ChEBI" id="CHEBI:29105"/>
    </cofactor>
    <text evidence="8">Binds 1 zinc ion per subunit.</text>
</comment>
<feature type="binding site" evidence="8">
    <location>
        <position position="237"/>
    </location>
    <ligand>
        <name>Zn(2+)</name>
        <dbReference type="ChEBI" id="CHEBI:29105"/>
    </ligand>
</feature>
<dbReference type="InterPro" id="IPR011051">
    <property type="entry name" value="RmlC_Cupin_sf"/>
</dbReference>
<dbReference type="GO" id="GO:0004476">
    <property type="term" value="F:mannose-6-phosphate isomerase activity"/>
    <property type="evidence" value="ECO:0007669"/>
    <property type="project" value="UniProtKB-EC"/>
</dbReference>
<dbReference type="InterPro" id="IPR001250">
    <property type="entry name" value="Man6P_Isoase-1"/>
</dbReference>
<gene>
    <name evidence="10" type="ORF">HNR15_002871</name>
</gene>
<proteinExistence type="inferred from homology"/>
<dbReference type="PANTHER" id="PTHR10309">
    <property type="entry name" value="MANNOSE-6-PHOSPHATE ISOMERASE"/>
    <property type="match status" value="1"/>
</dbReference>
<dbReference type="InterPro" id="IPR046457">
    <property type="entry name" value="PMI_typeI_cat"/>
</dbReference>
<reference evidence="10 11" key="1">
    <citation type="submission" date="2020-07" db="EMBL/GenBank/DDBJ databases">
        <title>Sequencing the genomes of 1000 actinobacteria strains.</title>
        <authorList>
            <person name="Klenk H.-P."/>
        </authorList>
    </citation>
    <scope>NUCLEOTIDE SEQUENCE [LARGE SCALE GENOMIC DNA]</scope>
    <source>
        <strain evidence="10 11">DSM 29531</strain>
    </source>
</reference>
<dbReference type="CDD" id="cd07011">
    <property type="entry name" value="cupin_PMI_type_I_N"/>
    <property type="match status" value="1"/>
</dbReference>
<keyword evidence="4 8" id="KW-0479">Metal-binding</keyword>
<protein>
    <recommendedName>
        <fullName evidence="3">mannose-6-phosphate isomerase</fullName>
        <ecNumber evidence="3">5.3.1.8</ecNumber>
    </recommendedName>
</protein>
<accession>A0A853DGI8</accession>
<feature type="binding site" evidence="8">
    <location>
        <position position="117"/>
    </location>
    <ligand>
        <name>Zn(2+)</name>
        <dbReference type="ChEBI" id="CHEBI:29105"/>
    </ligand>
</feature>
<evidence type="ECO:0000256" key="8">
    <source>
        <dbReference type="PIRSR" id="PIRSR001480-2"/>
    </source>
</evidence>
<evidence type="ECO:0000256" key="5">
    <source>
        <dbReference type="ARBA" id="ARBA00022833"/>
    </source>
</evidence>
<keyword evidence="11" id="KW-1185">Reference proteome</keyword>
<comment type="catalytic activity">
    <reaction evidence="1">
        <text>D-mannose 6-phosphate = D-fructose 6-phosphate</text>
        <dbReference type="Rhea" id="RHEA:12356"/>
        <dbReference type="ChEBI" id="CHEBI:58735"/>
        <dbReference type="ChEBI" id="CHEBI:61527"/>
        <dbReference type="EC" id="5.3.1.8"/>
    </reaction>
</comment>
<evidence type="ECO:0000256" key="3">
    <source>
        <dbReference type="ARBA" id="ARBA00011956"/>
    </source>
</evidence>
<comment type="similarity">
    <text evidence="2">Belongs to the mannose-6-phosphate isomerase type 1 family.</text>
</comment>
<dbReference type="InterPro" id="IPR014710">
    <property type="entry name" value="RmlC-like_jellyroll"/>
</dbReference>
<feature type="active site" evidence="7">
    <location>
        <position position="256"/>
    </location>
</feature>
<evidence type="ECO:0000259" key="9">
    <source>
        <dbReference type="Pfam" id="PF20511"/>
    </source>
</evidence>
<evidence type="ECO:0000256" key="2">
    <source>
        <dbReference type="ARBA" id="ARBA00010772"/>
    </source>
</evidence>
<dbReference type="EMBL" id="JACCFW010000001">
    <property type="protein sequence ID" value="NYJ75908.1"/>
    <property type="molecule type" value="Genomic_DNA"/>
</dbReference>
<dbReference type="PRINTS" id="PR00714">
    <property type="entry name" value="MAN6PISMRASE"/>
</dbReference>
<dbReference type="GO" id="GO:0009298">
    <property type="term" value="P:GDP-mannose biosynthetic process"/>
    <property type="evidence" value="ECO:0007669"/>
    <property type="project" value="InterPro"/>
</dbReference>
<dbReference type="Pfam" id="PF20511">
    <property type="entry name" value="PMI_typeI_cat"/>
    <property type="match status" value="1"/>
</dbReference>
<dbReference type="InterPro" id="IPR016305">
    <property type="entry name" value="Mannose-6-P_Isomerase"/>
</dbReference>
<evidence type="ECO:0000256" key="7">
    <source>
        <dbReference type="PIRSR" id="PIRSR001480-1"/>
    </source>
</evidence>
<name>A0A853DGI8_9MICO</name>
<evidence type="ECO:0000313" key="10">
    <source>
        <dbReference type="EMBL" id="NYJ75908.1"/>
    </source>
</evidence>
<feature type="binding site" evidence="8">
    <location>
        <position position="93"/>
    </location>
    <ligand>
        <name>Zn(2+)</name>
        <dbReference type="ChEBI" id="CHEBI:29105"/>
    </ligand>
</feature>
<dbReference type="Gene3D" id="1.10.441.10">
    <property type="entry name" value="Phosphomannose Isomerase, domain 2"/>
    <property type="match status" value="1"/>
</dbReference>
<dbReference type="PIRSF" id="PIRSF001480">
    <property type="entry name" value="Mannose-6-phosphate_isomerase"/>
    <property type="match status" value="1"/>
</dbReference>
<evidence type="ECO:0000313" key="11">
    <source>
        <dbReference type="Proteomes" id="UP000571817"/>
    </source>
</evidence>
<comment type="caution">
    <text evidence="10">The sequence shown here is derived from an EMBL/GenBank/DDBJ whole genome shotgun (WGS) entry which is preliminary data.</text>
</comment>
<sequence length="372" mass="39275">MRRLTGRVRSYAWGSHTVLAELTGRSAPTHEPEAELWLGAHEAAPALLDDTTLDQIIAADPARTLGADLAARTGDRLPFLLKVLAPERALSIQCHPDARQALDAAPGTYTDRSPKPEAVVPLTPFEMFAGMVPYDEIVARFGSLGVPELRAIARESLTAHDILAGILATPVDARPDLVERTLAALDGAHAVPADVADAVRSVALDYPGDVGLVVLLTMHHRVEAPGTYVFVPAGVLHAYVRGAAIEILANSDNVVRAGLTPKKIDVAELLRIVQVHRQMVAEVGERVGRVVRYPQSAQEFSLSLVDQGEEPAQVAETGPRIVLALGGSVRVTCDGEALTLCPGQAVFVEAAEGALSFTGTGTAYVAATGRPA</sequence>
<dbReference type="NCBIfam" id="TIGR00218">
    <property type="entry name" value="manA"/>
    <property type="match status" value="1"/>
</dbReference>
<dbReference type="GO" id="GO:0008270">
    <property type="term" value="F:zinc ion binding"/>
    <property type="evidence" value="ECO:0007669"/>
    <property type="project" value="InterPro"/>
</dbReference>
<dbReference type="GO" id="GO:0005829">
    <property type="term" value="C:cytosol"/>
    <property type="evidence" value="ECO:0007669"/>
    <property type="project" value="TreeGrafter"/>
</dbReference>